<dbReference type="EMBL" id="CP019791">
    <property type="protein sequence ID" value="AQT70230.1"/>
    <property type="molecule type" value="Genomic_DNA"/>
</dbReference>
<dbReference type="NCBIfam" id="TIGR03696">
    <property type="entry name" value="Rhs_assc_core"/>
    <property type="match status" value="1"/>
</dbReference>
<dbReference type="InterPro" id="IPR022385">
    <property type="entry name" value="Rhs_assc_core"/>
</dbReference>
<keyword evidence="2" id="KW-1185">Reference proteome</keyword>
<dbReference type="Proteomes" id="UP000189674">
    <property type="component" value="Chromosome"/>
</dbReference>
<accession>A0A1U9NRI5</accession>
<reference evidence="2" key="1">
    <citation type="submission" date="2017-02" db="EMBL/GenBank/DDBJ databases">
        <title>Comparative genomics and description of representatives of a novel lineage of planctomycetes thriving in anoxic sediments.</title>
        <authorList>
            <person name="Spring S."/>
            <person name="Bunk B."/>
            <person name="Sproer C."/>
        </authorList>
    </citation>
    <scope>NUCLEOTIDE SEQUENCE [LARGE SCALE GENOMIC DNA]</scope>
    <source>
        <strain evidence="2">ST-NAGAB-D1</strain>
    </source>
</reference>
<evidence type="ECO:0000313" key="2">
    <source>
        <dbReference type="Proteomes" id="UP000189674"/>
    </source>
</evidence>
<sequence length="268" mass="30832">MASFDYDALGQRIRKVDHKTTANTRIYYYNDNWQVLAEYDGSDNFKRYRKAFLKLLLNLRPEIFSAGKACKIGNSRNYGRFCTTQPDGKRAAAKQNEFQNDFPVYGNYIDEPLMTSDTATDLYYAHDHLYSTAALIDTAGNVVERYEYNAYGKATVYNADYTQSWQKPQKENPYLYTGRRLDILDGGSLKLQYSRHRYYDPQTGRFLQKDPLGIVPDANKNSPLAATRQYSDGMNLYNYTSASPITSTDPDGLIRKFICCKQWQIGVN</sequence>
<evidence type="ECO:0000313" key="1">
    <source>
        <dbReference type="EMBL" id="AQT70230.1"/>
    </source>
</evidence>
<dbReference type="AlphaFoldDB" id="A0A1U9NRI5"/>
<name>A0A1U9NRI5_9BACT</name>
<dbReference type="InterPro" id="IPR050708">
    <property type="entry name" value="T6SS_VgrG/RHS"/>
</dbReference>
<protein>
    <submittedName>
        <fullName evidence="1">RHS repeat-associated core domain protein</fullName>
    </submittedName>
</protein>
<dbReference type="STRING" id="1936003.STSP2_03436"/>
<dbReference type="Gene3D" id="2.180.10.10">
    <property type="entry name" value="RHS repeat-associated core"/>
    <property type="match status" value="1"/>
</dbReference>
<dbReference type="PANTHER" id="PTHR32305">
    <property type="match status" value="1"/>
</dbReference>
<gene>
    <name evidence="1" type="ORF">STSP2_03436</name>
</gene>
<organism evidence="1 2">
    <name type="scientific">Anaerohalosphaera lusitana</name>
    <dbReference type="NCBI Taxonomy" id="1936003"/>
    <lineage>
        <taxon>Bacteria</taxon>
        <taxon>Pseudomonadati</taxon>
        <taxon>Planctomycetota</taxon>
        <taxon>Phycisphaerae</taxon>
        <taxon>Sedimentisphaerales</taxon>
        <taxon>Anaerohalosphaeraceae</taxon>
        <taxon>Anaerohalosphaera</taxon>
    </lineage>
</organism>
<proteinExistence type="predicted"/>
<dbReference type="PANTHER" id="PTHR32305:SF15">
    <property type="entry name" value="PROTEIN RHSA-RELATED"/>
    <property type="match status" value="1"/>
</dbReference>
<dbReference type="KEGG" id="alus:STSP2_03436"/>